<feature type="domain" description="SWIM-type" evidence="3">
    <location>
        <begin position="57"/>
        <end position="98"/>
    </location>
</feature>
<dbReference type="InterPro" id="IPR001650">
    <property type="entry name" value="Helicase_C-like"/>
</dbReference>
<evidence type="ECO:0000313" key="6">
    <source>
        <dbReference type="EMBL" id="MCH4284968.1"/>
    </source>
</evidence>
<dbReference type="SUPFAM" id="SSF52540">
    <property type="entry name" value="P-loop containing nucleoside triphosphate hydrolases"/>
    <property type="match status" value="2"/>
</dbReference>
<keyword evidence="2" id="KW-0862">Zinc</keyword>
<keyword evidence="2" id="KW-0863">Zinc-finger</keyword>
<dbReference type="InterPro" id="IPR038718">
    <property type="entry name" value="SNF2-like_sf"/>
</dbReference>
<dbReference type="PANTHER" id="PTHR10799">
    <property type="entry name" value="SNF2/RAD54 HELICASE FAMILY"/>
    <property type="match status" value="1"/>
</dbReference>
<proteinExistence type="predicted"/>
<dbReference type="SMART" id="SM00487">
    <property type="entry name" value="DEXDc"/>
    <property type="match status" value="1"/>
</dbReference>
<feature type="domain" description="Helicase ATP-binding" evidence="4">
    <location>
        <begin position="627"/>
        <end position="788"/>
    </location>
</feature>
<gene>
    <name evidence="6" type="ORF">LQE99_07470</name>
</gene>
<dbReference type="InterPro" id="IPR013663">
    <property type="entry name" value="Helicase_SWF/SNF/SWI_bac"/>
</dbReference>
<dbReference type="InterPro" id="IPR007527">
    <property type="entry name" value="Znf_SWIM"/>
</dbReference>
<evidence type="ECO:0000256" key="2">
    <source>
        <dbReference type="PROSITE-ProRule" id="PRU00325"/>
    </source>
</evidence>
<protein>
    <submittedName>
        <fullName evidence="6">SNF2 helicase associated domain-containing protein</fullName>
    </submittedName>
</protein>
<dbReference type="Proteomes" id="UP001202402">
    <property type="component" value="Unassembled WGS sequence"/>
</dbReference>
<dbReference type="InterPro" id="IPR000330">
    <property type="entry name" value="SNF2_N"/>
</dbReference>
<dbReference type="Pfam" id="PF08455">
    <property type="entry name" value="SNF2_assoc"/>
    <property type="match status" value="1"/>
</dbReference>
<evidence type="ECO:0000259" key="4">
    <source>
        <dbReference type="PROSITE" id="PS51192"/>
    </source>
</evidence>
<sequence>MEFTTAQIKDFAIEEEVFEKGKQLMEENAIVSLDIDDFSNDKIILINATVKDQKHYYEVNMSVDKDDYLVRAHICNCPAHQKNFASCPHCVAVLLKIQTDQELRKVEQAPIKTMQDPIAIRLMNAYEEQLVYTSLAMNLKNAVHLEPVFELRQKRILAVTLKIGNTKKYIIKDISQFLYDVEHNVKKGYGKELEFLHNIHSFDEESIPLIQFLQAHEHDTYYFNSKEALKSAPQARNLCLTKDALDEFFMMYAGKDVMQRRKEKNLINVKFVDQNPDFHVDVKIDEKGMYQISLPDLDYRVLEGRTHTYILKDNILHRCDEEYSKKATPFLKAFLEKKGAFVLSKDLMPGFFNNVLMNIRSMMSFHGVDISEFAPLPLECKVYIDMPKNNVISAKLIYTYGKDEYNAFSCDMLSTSRNFNEEIAVRLVFTKYMTRIDANEGIAYIENSQDAIYEFLQHGFEELNSMCDIYATDKFKKLEIRESVNISMGVRIESDLLEINFDTFDFPIDELQDVLSSYRMHKKYYRMKNGSFVNLEDSALSELSSILDGMHVEEKEISSGVIKVDKYRSLYLDSSMKEVNMIKVDRDTSFKDILRGIRNVQDADYKVPDSLKSILRNYQKVGFRWLKTMSDYGFGGILADDMGIGKTIQIITLLEDEKAHHPESQSLVVCPSSLILNWQSEIEKFSETLTSLIITGSSEDRKTKIANSRDYDVLITSYDYLKRDVEAYEDILFQYQILDEAQYIKNHNTKNATSVKAIQSVHRFALTGTPIENSLAELWSIFDYLMPGYLYTYPYFKKYYEYPIVKENDPVTLKELKRLVEPFILRRVKKDVLKELPPKSEHTMLVEMDEEASKLYLANVAMMKEDLKENMKEHGLPQSRIMVLSMLTRLRQLCCDPRLLYENYEGVGAKIRACMEYIETCRASGKKILLFSQFTSLLSLLEKELIDADIPYYLLKGSTPKIKRQQMVNAFNHDDTCIFLISLKAGGTGLNLTSAEVVIHFDPWWNVSAQNQATDRAYRIGQHNNVQVIKLIAKDTIEEKILHLQDLKKDLSESIISSNEGIITRMSKDELLDLF</sequence>
<dbReference type="InterPro" id="IPR049730">
    <property type="entry name" value="SNF2/RAD54-like_C"/>
</dbReference>
<dbReference type="Pfam" id="PF00271">
    <property type="entry name" value="Helicase_C"/>
    <property type="match status" value="1"/>
</dbReference>
<dbReference type="PROSITE" id="PS51192">
    <property type="entry name" value="HELICASE_ATP_BIND_1"/>
    <property type="match status" value="1"/>
</dbReference>
<dbReference type="Gene3D" id="3.40.50.300">
    <property type="entry name" value="P-loop containing nucleotide triphosphate hydrolases"/>
    <property type="match status" value="1"/>
</dbReference>
<dbReference type="InterPro" id="IPR027417">
    <property type="entry name" value="P-loop_NTPase"/>
</dbReference>
<feature type="domain" description="Helicase C-terminal" evidence="5">
    <location>
        <begin position="910"/>
        <end position="1070"/>
    </location>
</feature>
<dbReference type="EMBL" id="JAKVPQ010000004">
    <property type="protein sequence ID" value="MCH4284968.1"/>
    <property type="molecule type" value="Genomic_DNA"/>
</dbReference>
<dbReference type="PROSITE" id="PS50966">
    <property type="entry name" value="ZF_SWIM"/>
    <property type="match status" value="1"/>
</dbReference>
<dbReference type="CDD" id="cd18012">
    <property type="entry name" value="DEXQc_arch_SWI2_SNF2"/>
    <property type="match status" value="1"/>
</dbReference>
<evidence type="ECO:0000259" key="3">
    <source>
        <dbReference type="PROSITE" id="PS50966"/>
    </source>
</evidence>
<dbReference type="InterPro" id="IPR014001">
    <property type="entry name" value="Helicase_ATP-bd"/>
</dbReference>
<dbReference type="RefSeq" id="WP_117455547.1">
    <property type="nucleotide sequence ID" value="NZ_JAKVPQ010000004.1"/>
</dbReference>
<dbReference type="Pfam" id="PF00176">
    <property type="entry name" value="SNF2-rel_dom"/>
    <property type="match status" value="1"/>
</dbReference>
<evidence type="ECO:0000256" key="1">
    <source>
        <dbReference type="ARBA" id="ARBA00022801"/>
    </source>
</evidence>
<accession>A0ABS9R720</accession>
<keyword evidence="1" id="KW-0378">Hydrolase</keyword>
<evidence type="ECO:0000313" key="7">
    <source>
        <dbReference type="Proteomes" id="UP001202402"/>
    </source>
</evidence>
<dbReference type="Gene3D" id="3.40.50.10810">
    <property type="entry name" value="Tandem AAA-ATPase domain"/>
    <property type="match status" value="1"/>
</dbReference>
<dbReference type="CDD" id="cd18793">
    <property type="entry name" value="SF2_C_SNF"/>
    <property type="match status" value="1"/>
</dbReference>
<keyword evidence="2" id="KW-0479">Metal-binding</keyword>
<evidence type="ECO:0000259" key="5">
    <source>
        <dbReference type="PROSITE" id="PS51194"/>
    </source>
</evidence>
<comment type="caution">
    <text evidence="6">The sequence shown here is derived from an EMBL/GenBank/DDBJ whole genome shotgun (WGS) entry which is preliminary data.</text>
</comment>
<reference evidence="6 7" key="1">
    <citation type="submission" date="2022-02" db="EMBL/GenBank/DDBJ databases">
        <title>Genome of Erysipelotrichaceae sp. nov. NSJ-176 isolated from human feces.</title>
        <authorList>
            <person name="Abdugheni R."/>
        </authorList>
    </citation>
    <scope>NUCLEOTIDE SEQUENCE [LARGE SCALE GENOMIC DNA]</scope>
    <source>
        <strain evidence="6 7">NSJ-176</strain>
    </source>
</reference>
<dbReference type="SMART" id="SM00490">
    <property type="entry name" value="HELICc"/>
    <property type="match status" value="1"/>
</dbReference>
<name>A0ABS9R720_9FIRM</name>
<dbReference type="PROSITE" id="PS51194">
    <property type="entry name" value="HELICASE_CTER"/>
    <property type="match status" value="1"/>
</dbReference>
<keyword evidence="7" id="KW-1185">Reference proteome</keyword>
<organism evidence="6 7">
    <name type="scientific">Amedibacillus hominis</name>
    <dbReference type="NCBI Taxonomy" id="2897776"/>
    <lineage>
        <taxon>Bacteria</taxon>
        <taxon>Bacillati</taxon>
        <taxon>Bacillota</taxon>
        <taxon>Erysipelotrichia</taxon>
        <taxon>Erysipelotrichales</taxon>
        <taxon>Erysipelotrichaceae</taxon>
        <taxon>Amedibacillus</taxon>
    </lineage>
</organism>